<reference evidence="2" key="1">
    <citation type="journal article" date="2014" name="Genome Announc.">
        <title>Draft Genome Sequences of Three Alkaliphilic Bacillus Strains, Bacillus wakoensis JCM 9140T, Bacillus akibai JCM 9157T, and Bacillus hemicellulosilyticus JCM 9152T.</title>
        <authorList>
            <person name="Yuki M."/>
            <person name="Oshima K."/>
            <person name="Suda W."/>
            <person name="Oshida Y."/>
            <person name="Kitamura K."/>
            <person name="Iida T."/>
            <person name="Hattori M."/>
            <person name="Ohkuma M."/>
        </authorList>
    </citation>
    <scope>NUCLEOTIDE SEQUENCE [LARGE SCALE GENOMIC DNA]</scope>
    <source>
        <strain evidence="2">JCM 9152</strain>
    </source>
</reference>
<dbReference type="InterPro" id="IPR009003">
    <property type="entry name" value="Peptidase_S1_PA"/>
</dbReference>
<dbReference type="GO" id="GO:0008236">
    <property type="term" value="F:serine-type peptidase activity"/>
    <property type="evidence" value="ECO:0007669"/>
    <property type="project" value="UniProtKB-KW"/>
</dbReference>
<name>W4QG52_9BACI</name>
<dbReference type="Proteomes" id="UP000018895">
    <property type="component" value="Unassembled WGS sequence"/>
</dbReference>
<dbReference type="Gene3D" id="2.40.10.10">
    <property type="entry name" value="Trypsin-like serine proteases"/>
    <property type="match status" value="1"/>
</dbReference>
<keyword evidence="1" id="KW-0720">Serine protease</keyword>
<accession>W4QG52</accession>
<dbReference type="SUPFAM" id="SSF50494">
    <property type="entry name" value="Trypsin-like serine proteases"/>
    <property type="match status" value="1"/>
</dbReference>
<proteinExistence type="predicted"/>
<sequence length="83" mass="8917">MIGNPGLQSSIVNEGEIESAEGTYQRMKITNTILPGHSGSPVLSKEGEVVGVVYARTIGSEAGYGLAVPLERVYEHFPELQEQ</sequence>
<keyword evidence="3" id="KW-1185">Reference proteome</keyword>
<gene>
    <name evidence="2" type="ORF">JCM9152_2042</name>
</gene>
<evidence type="ECO:0000313" key="2">
    <source>
        <dbReference type="EMBL" id="GAE30628.1"/>
    </source>
</evidence>
<dbReference type="EMBL" id="BAUU01000012">
    <property type="protein sequence ID" value="GAE30628.1"/>
    <property type="molecule type" value="Genomic_DNA"/>
</dbReference>
<dbReference type="AlphaFoldDB" id="W4QG52"/>
<evidence type="ECO:0000313" key="3">
    <source>
        <dbReference type="Proteomes" id="UP000018895"/>
    </source>
</evidence>
<dbReference type="STRING" id="1236971.JCM9152_2042"/>
<protein>
    <submittedName>
        <fullName evidence="2">Serine protease</fullName>
    </submittedName>
</protein>
<dbReference type="Pfam" id="PF13365">
    <property type="entry name" value="Trypsin_2"/>
    <property type="match status" value="1"/>
</dbReference>
<dbReference type="GO" id="GO:0006508">
    <property type="term" value="P:proteolysis"/>
    <property type="evidence" value="ECO:0007669"/>
    <property type="project" value="UniProtKB-KW"/>
</dbReference>
<keyword evidence="1" id="KW-0378">Hydrolase</keyword>
<comment type="caution">
    <text evidence="2">The sequence shown here is derived from an EMBL/GenBank/DDBJ whole genome shotgun (WGS) entry which is preliminary data.</text>
</comment>
<keyword evidence="2" id="KW-0645">Protease</keyword>
<dbReference type="InterPro" id="IPR043504">
    <property type="entry name" value="Peptidase_S1_PA_chymotrypsin"/>
</dbReference>
<organism evidence="2 3">
    <name type="scientific">Halalkalibacter hemicellulosilyticusJCM 9152</name>
    <dbReference type="NCBI Taxonomy" id="1236971"/>
    <lineage>
        <taxon>Bacteria</taxon>
        <taxon>Bacillati</taxon>
        <taxon>Bacillota</taxon>
        <taxon>Bacilli</taxon>
        <taxon>Bacillales</taxon>
        <taxon>Bacillaceae</taxon>
        <taxon>Halalkalibacter</taxon>
    </lineage>
</organism>
<evidence type="ECO:0000256" key="1">
    <source>
        <dbReference type="ARBA" id="ARBA00022825"/>
    </source>
</evidence>